<comment type="similarity">
    <text evidence="2">Belongs to the DNA polymerase type-Y family.</text>
</comment>
<dbReference type="GO" id="GO:0070987">
    <property type="term" value="P:error-free translesion synthesis"/>
    <property type="evidence" value="ECO:0007669"/>
    <property type="project" value="TreeGrafter"/>
</dbReference>
<keyword evidence="12" id="KW-0539">Nucleus</keyword>
<dbReference type="GO" id="GO:0003887">
    <property type="term" value="F:DNA-directed DNA polymerase activity"/>
    <property type="evidence" value="ECO:0007669"/>
    <property type="project" value="InterPro"/>
</dbReference>
<dbReference type="GO" id="GO:0006281">
    <property type="term" value="P:DNA repair"/>
    <property type="evidence" value="ECO:0007669"/>
    <property type="project" value="UniProtKB-KW"/>
</dbReference>
<dbReference type="InterPro" id="IPR043128">
    <property type="entry name" value="Rev_trsase/Diguanyl_cyclase"/>
</dbReference>
<accession>A0A1B6KX78</accession>
<evidence type="ECO:0000256" key="2">
    <source>
        <dbReference type="ARBA" id="ARBA00010945"/>
    </source>
</evidence>
<evidence type="ECO:0000256" key="7">
    <source>
        <dbReference type="ARBA" id="ARBA00022723"/>
    </source>
</evidence>
<dbReference type="GO" id="GO:0017125">
    <property type="term" value="F:deoxycytidyl transferase activity"/>
    <property type="evidence" value="ECO:0007669"/>
    <property type="project" value="TreeGrafter"/>
</dbReference>
<dbReference type="Pfam" id="PF21999">
    <property type="entry name" value="IMS_HHH_1"/>
    <property type="match status" value="1"/>
</dbReference>
<evidence type="ECO:0000256" key="11">
    <source>
        <dbReference type="ARBA" id="ARBA00023204"/>
    </source>
</evidence>
<dbReference type="InterPro" id="IPR031991">
    <property type="entry name" value="Rev1_C"/>
</dbReference>
<dbReference type="PANTHER" id="PTHR45990">
    <property type="entry name" value="DNA REPAIR PROTEIN REV1"/>
    <property type="match status" value="1"/>
</dbReference>
<dbReference type="Pfam" id="PF00817">
    <property type="entry name" value="IMS"/>
    <property type="match status" value="1"/>
</dbReference>
<evidence type="ECO:0000256" key="13">
    <source>
        <dbReference type="PIRSR" id="PIRSR036573-2"/>
    </source>
</evidence>
<dbReference type="InterPro" id="IPR053848">
    <property type="entry name" value="IMS_HHH_1"/>
</dbReference>
<dbReference type="SUPFAM" id="SSF100879">
    <property type="entry name" value="Lesion bypass DNA polymerase (Y-family), little finger domain"/>
    <property type="match status" value="1"/>
</dbReference>
<dbReference type="GO" id="GO:0005634">
    <property type="term" value="C:nucleus"/>
    <property type="evidence" value="ECO:0007669"/>
    <property type="project" value="UniProtKB-SubCell"/>
</dbReference>
<evidence type="ECO:0000313" key="16">
    <source>
        <dbReference type="EMBL" id="JAT16049.1"/>
    </source>
</evidence>
<evidence type="ECO:0000256" key="10">
    <source>
        <dbReference type="ARBA" id="ARBA00023125"/>
    </source>
</evidence>
<reference evidence="16" key="1">
    <citation type="submission" date="2015-11" db="EMBL/GenBank/DDBJ databases">
        <title>De novo transcriptome assembly of four potential Pierce s Disease insect vectors from Arizona vineyards.</title>
        <authorList>
            <person name="Tassone E.E."/>
        </authorList>
    </citation>
    <scope>NUCLEOTIDE SEQUENCE</scope>
</reference>
<name>A0A1B6KX78_9HEMI</name>
<dbReference type="PANTHER" id="PTHR45990:SF1">
    <property type="entry name" value="DNA REPAIR PROTEIN REV1"/>
    <property type="match status" value="1"/>
</dbReference>
<feature type="binding site" evidence="13">
    <location>
        <position position="186"/>
    </location>
    <ligand>
        <name>Mg(2+)</name>
        <dbReference type="ChEBI" id="CHEBI:18420"/>
        <label>1</label>
    </ligand>
</feature>
<evidence type="ECO:0000256" key="4">
    <source>
        <dbReference type="ARBA" id="ARBA00022634"/>
    </source>
</evidence>
<feature type="compositionally biased region" description="Polar residues" evidence="14">
    <location>
        <begin position="474"/>
        <end position="486"/>
    </location>
</feature>
<dbReference type="AlphaFoldDB" id="A0A1B6KX78"/>
<dbReference type="InterPro" id="IPR043502">
    <property type="entry name" value="DNA/RNA_pol_sf"/>
</dbReference>
<keyword evidence="7 13" id="KW-0479">Metal-binding</keyword>
<dbReference type="Gene3D" id="3.40.1170.60">
    <property type="match status" value="2"/>
</dbReference>
<feature type="domain" description="UmuC" evidence="15">
    <location>
        <begin position="34"/>
        <end position="268"/>
    </location>
</feature>
<dbReference type="EMBL" id="GEBQ01023928">
    <property type="protein sequence ID" value="JAT16049.1"/>
    <property type="molecule type" value="Transcribed_RNA"/>
</dbReference>
<dbReference type="Pfam" id="PF16727">
    <property type="entry name" value="REV1_C"/>
    <property type="match status" value="1"/>
</dbReference>
<evidence type="ECO:0000256" key="6">
    <source>
        <dbReference type="ARBA" id="ARBA00022695"/>
    </source>
</evidence>
<dbReference type="SUPFAM" id="SSF56672">
    <property type="entry name" value="DNA/RNA polymerases"/>
    <property type="match status" value="1"/>
</dbReference>
<keyword evidence="5" id="KW-0808">Transferase</keyword>
<evidence type="ECO:0000256" key="3">
    <source>
        <dbReference type="ARBA" id="ARBA00020399"/>
    </source>
</evidence>
<proteinExistence type="inferred from homology"/>
<dbReference type="Pfam" id="PF14377">
    <property type="entry name" value="UBM"/>
    <property type="match status" value="2"/>
</dbReference>
<feature type="binding site" evidence="13">
    <location>
        <position position="185"/>
    </location>
    <ligand>
        <name>Mg(2+)</name>
        <dbReference type="ChEBI" id="CHEBI:18420"/>
        <label>1</label>
    </ligand>
</feature>
<feature type="non-terminal residue" evidence="16">
    <location>
        <position position="1"/>
    </location>
</feature>
<feature type="binding site" evidence="13">
    <location>
        <position position="38"/>
    </location>
    <ligand>
        <name>Mg(2+)</name>
        <dbReference type="ChEBI" id="CHEBI:18420"/>
        <label>1</label>
    </ligand>
</feature>
<feature type="region of interest" description="Disordered" evidence="14">
    <location>
        <begin position="589"/>
        <end position="614"/>
    </location>
</feature>
<dbReference type="Pfam" id="PF11799">
    <property type="entry name" value="IMS_C"/>
    <property type="match status" value="1"/>
</dbReference>
<evidence type="ECO:0000256" key="1">
    <source>
        <dbReference type="ARBA" id="ARBA00004123"/>
    </source>
</evidence>
<comment type="subcellular location">
    <subcellularLocation>
        <location evidence="1">Nucleus</location>
    </subcellularLocation>
</comment>
<dbReference type="InterPro" id="IPR017961">
    <property type="entry name" value="DNA_pol_Y-fam_little_finger"/>
</dbReference>
<dbReference type="Gene3D" id="3.30.70.270">
    <property type="match status" value="2"/>
</dbReference>
<keyword evidence="11" id="KW-0234">DNA repair</keyword>
<protein>
    <recommendedName>
        <fullName evidence="3">DNA repair protein REV1</fullName>
    </recommendedName>
</protein>
<feature type="region of interest" description="Disordered" evidence="14">
    <location>
        <begin position="464"/>
        <end position="486"/>
    </location>
</feature>
<organism evidence="16">
    <name type="scientific">Graphocephala atropunctata</name>
    <dbReference type="NCBI Taxonomy" id="36148"/>
    <lineage>
        <taxon>Eukaryota</taxon>
        <taxon>Metazoa</taxon>
        <taxon>Ecdysozoa</taxon>
        <taxon>Arthropoda</taxon>
        <taxon>Hexapoda</taxon>
        <taxon>Insecta</taxon>
        <taxon>Pterygota</taxon>
        <taxon>Neoptera</taxon>
        <taxon>Paraneoptera</taxon>
        <taxon>Hemiptera</taxon>
        <taxon>Auchenorrhyncha</taxon>
        <taxon>Membracoidea</taxon>
        <taxon>Cicadellidae</taxon>
        <taxon>Cicadellinae</taxon>
        <taxon>Cicadellini</taxon>
        <taxon>Graphocephala</taxon>
    </lineage>
</organism>
<dbReference type="InterPro" id="IPR001126">
    <property type="entry name" value="UmuC"/>
</dbReference>
<keyword evidence="4" id="KW-0237">DNA synthesis</keyword>
<evidence type="ECO:0000256" key="12">
    <source>
        <dbReference type="ARBA" id="ARBA00023242"/>
    </source>
</evidence>
<dbReference type="Gene3D" id="1.20.58.1280">
    <property type="entry name" value="DNA repair protein Rev1, C-terminal domain"/>
    <property type="match status" value="1"/>
</dbReference>
<keyword evidence="10" id="KW-0238">DNA-binding</keyword>
<dbReference type="GO" id="GO:0042276">
    <property type="term" value="P:error-prone translesion synthesis"/>
    <property type="evidence" value="ECO:0007669"/>
    <property type="project" value="InterPro"/>
</dbReference>
<evidence type="ECO:0000256" key="14">
    <source>
        <dbReference type="SAM" id="MobiDB-lite"/>
    </source>
</evidence>
<dbReference type="InterPro" id="IPR038401">
    <property type="entry name" value="Rev1_C_sf"/>
</dbReference>
<comment type="cofactor">
    <cofactor evidence="13">
        <name>Mg(2+)</name>
        <dbReference type="ChEBI" id="CHEBI:18420"/>
    </cofactor>
    <text evidence="13">Binds 2 magnesium ions.</text>
</comment>
<evidence type="ECO:0000256" key="9">
    <source>
        <dbReference type="ARBA" id="ARBA00022842"/>
    </source>
</evidence>
<dbReference type="Gene3D" id="6.10.250.1630">
    <property type="match status" value="1"/>
</dbReference>
<keyword evidence="6" id="KW-0548">Nucleotidyltransferase</keyword>
<dbReference type="GO" id="GO:0046872">
    <property type="term" value="F:metal ion binding"/>
    <property type="evidence" value="ECO:0007669"/>
    <property type="project" value="UniProtKB-KW"/>
</dbReference>
<dbReference type="InterPro" id="IPR036775">
    <property type="entry name" value="DNA_pol_Y-fam_lit_finger_sf"/>
</dbReference>
<evidence type="ECO:0000259" key="15">
    <source>
        <dbReference type="PROSITE" id="PS50173"/>
    </source>
</evidence>
<dbReference type="InterPro" id="IPR012112">
    <property type="entry name" value="REV1"/>
</dbReference>
<dbReference type="Gene3D" id="3.30.1490.100">
    <property type="entry name" value="DNA polymerase, Y-family, little finger domain"/>
    <property type="match status" value="1"/>
</dbReference>
<dbReference type="PROSITE" id="PS50173">
    <property type="entry name" value="UMUC"/>
    <property type="match status" value="1"/>
</dbReference>
<dbReference type="GO" id="GO:0003684">
    <property type="term" value="F:damaged DNA binding"/>
    <property type="evidence" value="ECO:0007669"/>
    <property type="project" value="InterPro"/>
</dbReference>
<dbReference type="FunFam" id="3.30.1490.100:FF:000001">
    <property type="entry name" value="DNA repair protein REV1"/>
    <property type="match status" value="1"/>
</dbReference>
<dbReference type="PIRSF" id="PIRSF036573">
    <property type="entry name" value="REV1"/>
    <property type="match status" value="1"/>
</dbReference>
<evidence type="ECO:0000256" key="8">
    <source>
        <dbReference type="ARBA" id="ARBA00022763"/>
    </source>
</evidence>
<gene>
    <name evidence="16" type="ORF">g.19703</name>
</gene>
<sequence>GIFPGVERLKILNKSQIVDSFQQSDVIQKYKSVIMHIDMDCFFVSVGLRKRADLREFPVAVTHAKASGEKSSSHRTGVDRKAEFDLYKIRREEKCKGKNQQSDEKPWSDWAEAINEHDSMSEIASCNYEARKYGLKNGMFMGQALKLCPNLKTIPYDFDGYKEVAYCLYDTVSSYTVDIEAVSCDEMFVDCTSLLNSTGTSPLQFASMLRTEIKDKTGCPCSTGFGSNRLQARLATKRAKPDGQYYLEQADVQAFMSDIKVSDLPGVGRSTSYKLSSMGLQTCFDLQQVSLSKLQAEFGVKSGEALYKHCRGEDTKKLVFGQVRKSVSAEVNYGIRFKNQGEADTFLEELSREVHNRLQEVSMKTRLVTLKLMIKAKDAPVESAKFLGHGVCDHVSRSSPMQAATSDLDTITREVKSLNRQLNVDPTELRGIGIQLTRLESEKVMRPVGSALDKFLQPKKTDTVAEAKREKQVSVGTNQDGNISSSSSMDQFFTAKKHVPNRSRVKLKDPLRPAEIDKDVLEALPEDIRREVMEEYGLRAEETTSADGQKDSDKPMQYDCGVNLSQIDLQVLDELPLEIKKEIQSSLNTNQRNASNKTEKASVAASDCQGPKLDGSLPPSEVRTLIKAWTASEDSPQSCDVEMLADYLQGLVATRQLVSLDVCISCLHRSIEKKHNKVWQEAYHSVVTSVQQIMVAVYGLRLRIPCTFSGS</sequence>
<dbReference type="Gene3D" id="1.10.150.20">
    <property type="entry name" value="5' to 3' exonuclease, C-terminal subdomain"/>
    <property type="match status" value="1"/>
</dbReference>
<keyword evidence="8" id="KW-0227">DNA damage</keyword>
<dbReference type="InterPro" id="IPR025527">
    <property type="entry name" value="HUWE1/Rev1_UBM"/>
</dbReference>
<keyword evidence="9 13" id="KW-0460">Magnesium</keyword>
<evidence type="ECO:0000256" key="5">
    <source>
        <dbReference type="ARBA" id="ARBA00022679"/>
    </source>
</evidence>